<sequence>MSFATSVSCLCLFLLFRGCGATRAVELTHKAVGNAPQTLAVYEAWFGLPKHISVGYSTNNAETVRTQMRKAKSLGITGFVVDWYGNREPFIDQSYAVIQKAAAKEKFTVALMYDEGDTDEGATDQVIADLTAFHDNYLLPNSPGHEAYLTYKGRPVIFVFPHGSHTDWAQVRTAVNKWSSPPWLMQENLPGPHPEAFDGFYPWVNPGPDGWAADGSHWGDRYLRDFYKNMAEKYSDKIVVGGAWPQFDDSRAAWSLNRHISARCGQTYREALELWKEYFPAGQVIPFMLVQTWNDYEEGSQIETGIPTCTQGPGKNLTSAQNQTTQ</sequence>
<gene>
    <name evidence="3" type="ORF">FTW19_17195</name>
</gene>
<evidence type="ECO:0000256" key="1">
    <source>
        <dbReference type="SAM" id="MobiDB-lite"/>
    </source>
</evidence>
<proteinExistence type="predicted"/>
<evidence type="ECO:0000313" key="3">
    <source>
        <dbReference type="EMBL" id="QEE29575.1"/>
    </source>
</evidence>
<evidence type="ECO:0000256" key="2">
    <source>
        <dbReference type="SAM" id="SignalP"/>
    </source>
</evidence>
<dbReference type="RefSeq" id="WP_147648767.1">
    <property type="nucleotide sequence ID" value="NZ_CP042806.1"/>
</dbReference>
<dbReference type="Proteomes" id="UP000321820">
    <property type="component" value="Chromosome"/>
</dbReference>
<keyword evidence="2" id="KW-0732">Signal</keyword>
<feature type="chain" id="PRO_5022750720" description="Glycosyl hydrolase family 71" evidence="2">
    <location>
        <begin position="25"/>
        <end position="326"/>
    </location>
</feature>
<evidence type="ECO:0000313" key="4">
    <source>
        <dbReference type="Proteomes" id="UP000321820"/>
    </source>
</evidence>
<keyword evidence="4" id="KW-1185">Reference proteome</keyword>
<evidence type="ECO:0008006" key="5">
    <source>
        <dbReference type="Google" id="ProtNLM"/>
    </source>
</evidence>
<dbReference type="EMBL" id="CP042806">
    <property type="protein sequence ID" value="QEE29575.1"/>
    <property type="molecule type" value="Genomic_DNA"/>
</dbReference>
<dbReference type="KEGG" id="talb:FTW19_17195"/>
<reference evidence="3 4" key="1">
    <citation type="submission" date="2019-08" db="EMBL/GenBank/DDBJ databases">
        <title>Complete genome sequence of Terriglobus albidus strain ORNL.</title>
        <authorList>
            <person name="Podar M."/>
        </authorList>
    </citation>
    <scope>NUCLEOTIDE SEQUENCE [LARGE SCALE GENOMIC DNA]</scope>
    <source>
        <strain evidence="3 4">ORNL</strain>
    </source>
</reference>
<dbReference type="Gene3D" id="3.20.20.80">
    <property type="entry name" value="Glycosidases"/>
    <property type="match status" value="1"/>
</dbReference>
<accession>A0A5B9EEN0</accession>
<organism evidence="3 4">
    <name type="scientific">Terriglobus albidus</name>
    <dbReference type="NCBI Taxonomy" id="1592106"/>
    <lineage>
        <taxon>Bacteria</taxon>
        <taxon>Pseudomonadati</taxon>
        <taxon>Acidobacteriota</taxon>
        <taxon>Terriglobia</taxon>
        <taxon>Terriglobales</taxon>
        <taxon>Acidobacteriaceae</taxon>
        <taxon>Terriglobus</taxon>
    </lineage>
</organism>
<name>A0A5B9EEN0_9BACT</name>
<feature type="signal peptide" evidence="2">
    <location>
        <begin position="1"/>
        <end position="24"/>
    </location>
</feature>
<dbReference type="AlphaFoldDB" id="A0A5B9EEN0"/>
<protein>
    <recommendedName>
        <fullName evidence="5">Glycosyl hydrolase family 71</fullName>
    </recommendedName>
</protein>
<dbReference type="OrthoDB" id="9816564at2"/>
<feature type="region of interest" description="Disordered" evidence="1">
    <location>
        <begin position="304"/>
        <end position="326"/>
    </location>
</feature>